<feature type="domain" description="Retrotransposon gag" evidence="1">
    <location>
        <begin position="2"/>
        <end position="50"/>
    </location>
</feature>
<protein>
    <submittedName>
        <fullName evidence="2">(rape) hypothetical protein</fullName>
    </submittedName>
</protein>
<dbReference type="EMBL" id="HG994371">
    <property type="protein sequence ID" value="CAF1984072.1"/>
    <property type="molecule type" value="Genomic_DNA"/>
</dbReference>
<dbReference type="Proteomes" id="UP001295469">
    <property type="component" value="Chromosome C07"/>
</dbReference>
<gene>
    <name evidence="2" type="ORF">DARMORV10_C07P24140.1</name>
</gene>
<dbReference type="PANTHER" id="PTHR34222:SF79">
    <property type="entry name" value="RETROVIRUS-RELATED POL POLYPROTEIN FROM TRANSPOSON TNT 1-94"/>
    <property type="match status" value="1"/>
</dbReference>
<reference evidence="2" key="1">
    <citation type="submission" date="2021-01" db="EMBL/GenBank/DDBJ databases">
        <authorList>
            <consortium name="Genoscope - CEA"/>
            <person name="William W."/>
        </authorList>
    </citation>
    <scope>NUCLEOTIDE SEQUENCE</scope>
</reference>
<dbReference type="Pfam" id="PF03732">
    <property type="entry name" value="Retrotrans_gag"/>
    <property type="match status" value="1"/>
</dbReference>
<dbReference type="AlphaFoldDB" id="A0A816MHK3"/>
<organism evidence="2">
    <name type="scientific">Brassica napus</name>
    <name type="common">Rape</name>
    <dbReference type="NCBI Taxonomy" id="3708"/>
    <lineage>
        <taxon>Eukaryota</taxon>
        <taxon>Viridiplantae</taxon>
        <taxon>Streptophyta</taxon>
        <taxon>Embryophyta</taxon>
        <taxon>Tracheophyta</taxon>
        <taxon>Spermatophyta</taxon>
        <taxon>Magnoliopsida</taxon>
        <taxon>eudicotyledons</taxon>
        <taxon>Gunneridae</taxon>
        <taxon>Pentapetalae</taxon>
        <taxon>rosids</taxon>
        <taxon>malvids</taxon>
        <taxon>Brassicales</taxon>
        <taxon>Brassicaceae</taxon>
        <taxon>Brassiceae</taxon>
        <taxon>Brassica</taxon>
    </lineage>
</organism>
<dbReference type="PANTHER" id="PTHR34222">
    <property type="entry name" value="GAG_PRE-INTEGRS DOMAIN-CONTAINING PROTEIN"/>
    <property type="match status" value="1"/>
</dbReference>
<dbReference type="InterPro" id="IPR005162">
    <property type="entry name" value="Retrotrans_gag_dom"/>
</dbReference>
<sequence length="275" mass="30730">MWKDLHTRFHKSNLPRLYKLRHQLLSLRQGTMDLSSYLTQTQTYWEELSSIQAPATTVEELLAQRETNRVIDFLVGLNESYDHVRSQILMKKTLPSLYEVYNILDNEDSQRSAPIPPSSGVELSAFQVSGNQGNSQYQKGKPVCTHCGAFGHVVDRCYKKHGFPPRFKPKSKFQKPLNGQQNASANMVAIPDNSEMISQPQQSAAPVGSQMNATSHVALTPDQMQQFIAFFSTQLHNHSITPHTPSQEGFVASTSAVSSTLKESGSYTGIDDWQG</sequence>
<proteinExistence type="predicted"/>
<evidence type="ECO:0000259" key="1">
    <source>
        <dbReference type="Pfam" id="PF03732"/>
    </source>
</evidence>
<name>A0A816MHK3_BRANA</name>
<accession>A0A816MHK3</accession>
<evidence type="ECO:0000313" key="2">
    <source>
        <dbReference type="EMBL" id="CAF1984072.1"/>
    </source>
</evidence>